<dbReference type="AlphaFoldDB" id="A0AAW1TUP3"/>
<comment type="caution">
    <text evidence="2">The sequence shown here is derived from an EMBL/GenBank/DDBJ whole genome shotgun (WGS) entry which is preliminary data.</text>
</comment>
<feature type="chain" id="PRO_5043318153" evidence="1">
    <location>
        <begin position="20"/>
        <end position="173"/>
    </location>
</feature>
<keyword evidence="1" id="KW-0732">Signal</keyword>
<sequence length="173" mass="19978">MVSLRYLTVQTIFFALVHSFPTRRDSEHVSFIKKSPSKRSLDYVLSPFDIEYKHLDIPTSIPLSYQENVQFWDTVEDSYPNFDVSVSQPLHVEIKNGHVTPDFSNGLEYPDPLLLVGPQAKKAATFLYSRELFFGNIPHTRALLNNQNLRERNGLPLHKLGSLNLQSSFWRKN</sequence>
<reference evidence="2 3" key="1">
    <citation type="submission" date="2023-03" db="EMBL/GenBank/DDBJ databases">
        <title>Genome insight into feeding habits of ladybird beetles.</title>
        <authorList>
            <person name="Li H.-S."/>
            <person name="Huang Y.-H."/>
            <person name="Pang H."/>
        </authorList>
    </citation>
    <scope>NUCLEOTIDE SEQUENCE [LARGE SCALE GENOMIC DNA]</scope>
    <source>
        <strain evidence="2">SYSU_2023b</strain>
        <tissue evidence="2">Whole body</tissue>
    </source>
</reference>
<proteinExistence type="predicted"/>
<feature type="signal peptide" evidence="1">
    <location>
        <begin position="1"/>
        <end position="19"/>
    </location>
</feature>
<evidence type="ECO:0000313" key="3">
    <source>
        <dbReference type="Proteomes" id="UP001431783"/>
    </source>
</evidence>
<gene>
    <name evidence="2" type="ORF">WA026_016202</name>
</gene>
<dbReference type="Proteomes" id="UP001431783">
    <property type="component" value="Unassembled WGS sequence"/>
</dbReference>
<protein>
    <submittedName>
        <fullName evidence="2">Uncharacterized protein</fullName>
    </submittedName>
</protein>
<accession>A0AAW1TUP3</accession>
<organism evidence="2 3">
    <name type="scientific">Henosepilachna vigintioctopunctata</name>
    <dbReference type="NCBI Taxonomy" id="420089"/>
    <lineage>
        <taxon>Eukaryota</taxon>
        <taxon>Metazoa</taxon>
        <taxon>Ecdysozoa</taxon>
        <taxon>Arthropoda</taxon>
        <taxon>Hexapoda</taxon>
        <taxon>Insecta</taxon>
        <taxon>Pterygota</taxon>
        <taxon>Neoptera</taxon>
        <taxon>Endopterygota</taxon>
        <taxon>Coleoptera</taxon>
        <taxon>Polyphaga</taxon>
        <taxon>Cucujiformia</taxon>
        <taxon>Coccinelloidea</taxon>
        <taxon>Coccinellidae</taxon>
        <taxon>Epilachninae</taxon>
        <taxon>Epilachnini</taxon>
        <taxon>Henosepilachna</taxon>
    </lineage>
</organism>
<keyword evidence="3" id="KW-1185">Reference proteome</keyword>
<evidence type="ECO:0000313" key="2">
    <source>
        <dbReference type="EMBL" id="KAK9872148.1"/>
    </source>
</evidence>
<dbReference type="EMBL" id="JARQZJ010000009">
    <property type="protein sequence ID" value="KAK9872148.1"/>
    <property type="molecule type" value="Genomic_DNA"/>
</dbReference>
<evidence type="ECO:0000256" key="1">
    <source>
        <dbReference type="SAM" id="SignalP"/>
    </source>
</evidence>
<name>A0AAW1TUP3_9CUCU</name>